<feature type="region of interest" description="Disordered" evidence="1">
    <location>
        <begin position="58"/>
        <end position="104"/>
    </location>
</feature>
<dbReference type="EMBL" id="JAYRBN010000050">
    <property type="protein sequence ID" value="KAL2744904.1"/>
    <property type="molecule type" value="Genomic_DNA"/>
</dbReference>
<feature type="non-terminal residue" evidence="2">
    <location>
        <position position="1"/>
    </location>
</feature>
<proteinExistence type="predicted"/>
<accession>A0ABD2CJ81</accession>
<organism evidence="2 3">
    <name type="scientific">Vespula maculifrons</name>
    <name type="common">Eastern yellow jacket</name>
    <name type="synonym">Wasp</name>
    <dbReference type="NCBI Taxonomy" id="7453"/>
    <lineage>
        <taxon>Eukaryota</taxon>
        <taxon>Metazoa</taxon>
        <taxon>Ecdysozoa</taxon>
        <taxon>Arthropoda</taxon>
        <taxon>Hexapoda</taxon>
        <taxon>Insecta</taxon>
        <taxon>Pterygota</taxon>
        <taxon>Neoptera</taxon>
        <taxon>Endopterygota</taxon>
        <taxon>Hymenoptera</taxon>
        <taxon>Apocrita</taxon>
        <taxon>Aculeata</taxon>
        <taxon>Vespoidea</taxon>
        <taxon>Vespidae</taxon>
        <taxon>Vespinae</taxon>
        <taxon>Vespula</taxon>
    </lineage>
</organism>
<dbReference type="Proteomes" id="UP001607303">
    <property type="component" value="Unassembled WGS sequence"/>
</dbReference>
<gene>
    <name evidence="2" type="ORF">V1477_007446</name>
</gene>
<name>A0ABD2CJ81_VESMC</name>
<keyword evidence="3" id="KW-1185">Reference proteome</keyword>
<comment type="caution">
    <text evidence="2">The sequence shown here is derived from an EMBL/GenBank/DDBJ whole genome shotgun (WGS) entry which is preliminary data.</text>
</comment>
<sequence length="104" mass="12272">KYTEVFDTLTKLLETFCYFRKSVRAIKMKQRMRRKMLVDVREKRNFVFCVSAKDVAKSRTTTTGVRSPRQTTRREGRDPVVLFQGSKPGSTGSRKNKRNDEYRD</sequence>
<protein>
    <submittedName>
        <fullName evidence="2">Uncharacterized protein</fullName>
    </submittedName>
</protein>
<feature type="compositionally biased region" description="Polar residues" evidence="1">
    <location>
        <begin position="58"/>
        <end position="70"/>
    </location>
</feature>
<evidence type="ECO:0000313" key="3">
    <source>
        <dbReference type="Proteomes" id="UP001607303"/>
    </source>
</evidence>
<reference evidence="2 3" key="1">
    <citation type="journal article" date="2024" name="Ann. Entomol. Soc. Am.">
        <title>Genomic analyses of the southern and eastern yellowjacket wasps (Hymenoptera: Vespidae) reveal evolutionary signatures of social life.</title>
        <authorList>
            <person name="Catto M.A."/>
            <person name="Caine P.B."/>
            <person name="Orr S.E."/>
            <person name="Hunt B.G."/>
            <person name="Goodisman M.A.D."/>
        </authorList>
    </citation>
    <scope>NUCLEOTIDE SEQUENCE [LARGE SCALE GENOMIC DNA]</scope>
    <source>
        <strain evidence="2">232</strain>
        <tissue evidence="2">Head and thorax</tissue>
    </source>
</reference>
<dbReference type="AlphaFoldDB" id="A0ABD2CJ81"/>
<evidence type="ECO:0000256" key="1">
    <source>
        <dbReference type="SAM" id="MobiDB-lite"/>
    </source>
</evidence>
<evidence type="ECO:0000313" key="2">
    <source>
        <dbReference type="EMBL" id="KAL2744904.1"/>
    </source>
</evidence>